<keyword evidence="10" id="KW-1133">Transmembrane helix</keyword>
<keyword evidence="10" id="KW-0472">Membrane</keyword>
<gene>
    <name evidence="11" type="ORF">CGXH109_LOCUS96978</name>
</gene>
<reference evidence="11" key="1">
    <citation type="submission" date="2022-08" db="EMBL/GenBank/DDBJ databases">
        <authorList>
            <person name="Giroux E."/>
            <person name="Giroux E."/>
        </authorList>
    </citation>
    <scope>NUCLEOTIDE SEQUENCE</scope>
    <source>
        <strain evidence="11">H1091258</strain>
    </source>
</reference>
<keyword evidence="10" id="KW-0812">Transmembrane</keyword>
<comment type="cofactor">
    <cofactor evidence="1 8">
        <name>heme</name>
        <dbReference type="ChEBI" id="CHEBI:30413"/>
    </cofactor>
</comment>
<dbReference type="PANTHER" id="PTHR46206">
    <property type="entry name" value="CYTOCHROME P450"/>
    <property type="match status" value="1"/>
</dbReference>
<dbReference type="EMBL" id="CAMGZC010000882">
    <property type="protein sequence ID" value="CAI0650528.1"/>
    <property type="molecule type" value="Genomic_DNA"/>
</dbReference>
<evidence type="ECO:0000256" key="9">
    <source>
        <dbReference type="SAM" id="MobiDB-lite"/>
    </source>
</evidence>
<keyword evidence="4 8" id="KW-0479">Metal-binding</keyword>
<dbReference type="PANTHER" id="PTHR46206:SF2">
    <property type="entry name" value="CYTOCHROME P450 MONOOXYGENASE AUSG-RELATED"/>
    <property type="match status" value="1"/>
</dbReference>
<dbReference type="SUPFAM" id="SSF48264">
    <property type="entry name" value="Cytochrome P450"/>
    <property type="match status" value="1"/>
</dbReference>
<accession>A0A9W4RY26</accession>
<sequence>MEATINHLDNHHAQSNSSTHMGRDNCELSRGYVLASTIIAVLFALFFYNKKSPKSTLLPWVNQPGPFDIFRMKAKYRFLMGARDMVLQGFADFPDSAGFRMVADGGEIVMLAPKYAAELKNDHRVDFVKLFLQDFHEGIPGFEFTQQGARDAKILREVRLARRLFEPMVERRRRAKAEDPNVVFDDTVEWAEKAAKGMPYDASAVQLLFSMAAMHTTTDLLTQVILDLAAHPEMLDPLRKEIETVLNEEGGWTKAALHRMKLLDSVLKECQRMKPAAISGLRGILNTDVTLSDELRLAEGTSIAVSSHLHWDEKIYKDPLKWDGWRFYNLRQMPGMEHRSQLVSSTSPDHMGFGIGTHACPGRFFGAHEVKGHLQDSTCKTLAQAFKSTNFINMGNVISLVSTSTNTINAFAKQSKELHAKLTDLQDPAKLVLNTAGVIAKTLSFNACSDSLFKAVKTLSGGQAHGELVKLGGQIQKNVEQISNGVDALNNHQNQKSHSFPQHVHDFIASCYDENSEAGEDEYFFVYHPGTDWYPAFNRLLKEYALPKFCGTFHSIGAMSVFLEKFRLVVGPDPTINILVPAVHLFVVPDEFEIPSDLFPLRIRGELHQSGNPYVHVNIRNVSPLQRDCSYNVANINKMSATDGDAKAATRQQNVHGNWRRKVYSISRAAAVGAPAAAKHMATCRALSGLLAAPVAVVCPPLLATVAVGCAVAALSCGAAAGIKPGKAAKQDAEIKWDKRFGAEKGSLSGHNLLAKVKEKKGSLSGHTLLAKTKEIEF</sequence>
<organism evidence="11 12">
    <name type="scientific">Colletotrichum noveboracense</name>
    <dbReference type="NCBI Taxonomy" id="2664923"/>
    <lineage>
        <taxon>Eukaryota</taxon>
        <taxon>Fungi</taxon>
        <taxon>Dikarya</taxon>
        <taxon>Ascomycota</taxon>
        <taxon>Pezizomycotina</taxon>
        <taxon>Sordariomycetes</taxon>
        <taxon>Hypocreomycetidae</taxon>
        <taxon>Glomerellales</taxon>
        <taxon>Glomerellaceae</taxon>
        <taxon>Colletotrichum</taxon>
        <taxon>Colletotrichum gloeosporioides species complex</taxon>
    </lineage>
</organism>
<keyword evidence="3 8" id="KW-0349">Heme</keyword>
<evidence type="ECO:0000256" key="6">
    <source>
        <dbReference type="ARBA" id="ARBA00023004"/>
    </source>
</evidence>
<evidence type="ECO:0000256" key="7">
    <source>
        <dbReference type="ARBA" id="ARBA00023033"/>
    </source>
</evidence>
<name>A0A9W4RY26_9PEZI</name>
<evidence type="ECO:0000256" key="5">
    <source>
        <dbReference type="ARBA" id="ARBA00023002"/>
    </source>
</evidence>
<feature type="transmembrane region" description="Helical" evidence="10">
    <location>
        <begin position="31"/>
        <end position="48"/>
    </location>
</feature>
<protein>
    <recommendedName>
        <fullName evidence="13">Cytochrome P450</fullName>
    </recommendedName>
</protein>
<keyword evidence="12" id="KW-1185">Reference proteome</keyword>
<comment type="similarity">
    <text evidence="2">Belongs to the cytochrome P450 family.</text>
</comment>
<dbReference type="Pfam" id="PF20219">
    <property type="entry name" value="DUF6579"/>
    <property type="match status" value="1"/>
</dbReference>
<feature type="region of interest" description="Disordered" evidence="9">
    <location>
        <begin position="1"/>
        <end position="22"/>
    </location>
</feature>
<dbReference type="GO" id="GO:0005506">
    <property type="term" value="F:iron ion binding"/>
    <property type="evidence" value="ECO:0007669"/>
    <property type="project" value="InterPro"/>
</dbReference>
<dbReference type="InterPro" id="IPR036396">
    <property type="entry name" value="Cyt_P450_sf"/>
</dbReference>
<proteinExistence type="inferred from homology"/>
<dbReference type="PRINTS" id="PR00465">
    <property type="entry name" value="EP450IV"/>
</dbReference>
<dbReference type="PROSITE" id="PS00086">
    <property type="entry name" value="CYTOCHROME_P450"/>
    <property type="match status" value="1"/>
</dbReference>
<evidence type="ECO:0000256" key="8">
    <source>
        <dbReference type="PIRSR" id="PIRSR602403-1"/>
    </source>
</evidence>
<evidence type="ECO:0000256" key="1">
    <source>
        <dbReference type="ARBA" id="ARBA00001971"/>
    </source>
</evidence>
<dbReference type="GO" id="GO:0016705">
    <property type="term" value="F:oxidoreductase activity, acting on paired donors, with incorporation or reduction of molecular oxygen"/>
    <property type="evidence" value="ECO:0007669"/>
    <property type="project" value="InterPro"/>
</dbReference>
<dbReference type="InterPro" id="IPR001128">
    <property type="entry name" value="Cyt_P450"/>
</dbReference>
<dbReference type="AlphaFoldDB" id="A0A9W4RY26"/>
<feature type="binding site" description="axial binding residue" evidence="8">
    <location>
        <position position="360"/>
    </location>
    <ligand>
        <name>heme</name>
        <dbReference type="ChEBI" id="CHEBI:30413"/>
    </ligand>
    <ligandPart>
        <name>Fe</name>
        <dbReference type="ChEBI" id="CHEBI:18248"/>
    </ligandPart>
</feature>
<dbReference type="Proteomes" id="UP001152533">
    <property type="component" value="Unassembled WGS sequence"/>
</dbReference>
<evidence type="ECO:0000256" key="2">
    <source>
        <dbReference type="ARBA" id="ARBA00010617"/>
    </source>
</evidence>
<evidence type="ECO:0000313" key="11">
    <source>
        <dbReference type="EMBL" id="CAI0650528.1"/>
    </source>
</evidence>
<evidence type="ECO:0008006" key="13">
    <source>
        <dbReference type="Google" id="ProtNLM"/>
    </source>
</evidence>
<comment type="caution">
    <text evidence="11">The sequence shown here is derived from an EMBL/GenBank/DDBJ whole genome shotgun (WGS) entry which is preliminary data.</text>
</comment>
<dbReference type="GO" id="GO:0004497">
    <property type="term" value="F:monooxygenase activity"/>
    <property type="evidence" value="ECO:0007669"/>
    <property type="project" value="UniProtKB-KW"/>
</dbReference>
<dbReference type="CDD" id="cd11041">
    <property type="entry name" value="CYP503A1-like"/>
    <property type="match status" value="1"/>
</dbReference>
<dbReference type="InterPro" id="IPR002403">
    <property type="entry name" value="Cyt_P450_E_grp-IV"/>
</dbReference>
<evidence type="ECO:0000256" key="3">
    <source>
        <dbReference type="ARBA" id="ARBA00022617"/>
    </source>
</evidence>
<dbReference type="GO" id="GO:0020037">
    <property type="term" value="F:heme binding"/>
    <property type="evidence" value="ECO:0007669"/>
    <property type="project" value="InterPro"/>
</dbReference>
<dbReference type="InterPro" id="IPR046486">
    <property type="entry name" value="DUF6579"/>
</dbReference>
<dbReference type="Pfam" id="PF00067">
    <property type="entry name" value="p450"/>
    <property type="match status" value="1"/>
</dbReference>
<evidence type="ECO:0000256" key="10">
    <source>
        <dbReference type="SAM" id="Phobius"/>
    </source>
</evidence>
<keyword evidence="7" id="KW-0503">Monooxygenase</keyword>
<keyword evidence="5" id="KW-0560">Oxidoreductase</keyword>
<dbReference type="Gene3D" id="1.10.630.10">
    <property type="entry name" value="Cytochrome P450"/>
    <property type="match status" value="1"/>
</dbReference>
<keyword evidence="6 8" id="KW-0408">Iron</keyword>
<evidence type="ECO:0000313" key="12">
    <source>
        <dbReference type="Proteomes" id="UP001152533"/>
    </source>
</evidence>
<dbReference type="InterPro" id="IPR017972">
    <property type="entry name" value="Cyt_P450_CS"/>
</dbReference>
<evidence type="ECO:0000256" key="4">
    <source>
        <dbReference type="ARBA" id="ARBA00022723"/>
    </source>
</evidence>